<accession>A0A835R456</accession>
<dbReference type="OrthoDB" id="69842at2759"/>
<sequence>MVETELRKEIPTKKENLRMLKESKNFEPGLCDINVLVFSLHNITISVDKEYNKFSQNKSRPVVAYNLQLSVSRELVNLHRKRPEQFDHPNIWAGFIQRSKQFTRSMEQRA</sequence>
<dbReference type="EMBL" id="JADCNL010000005">
    <property type="protein sequence ID" value="KAG0479792.1"/>
    <property type="molecule type" value="Genomic_DNA"/>
</dbReference>
<proteinExistence type="predicted"/>
<evidence type="ECO:0000313" key="1">
    <source>
        <dbReference type="EMBL" id="KAG0479792.1"/>
    </source>
</evidence>
<dbReference type="AlphaFoldDB" id="A0A835R456"/>
<evidence type="ECO:0000313" key="2">
    <source>
        <dbReference type="Proteomes" id="UP000636800"/>
    </source>
</evidence>
<reference evidence="1 2" key="1">
    <citation type="journal article" date="2020" name="Nat. Food">
        <title>A phased Vanilla planifolia genome enables genetic improvement of flavour and production.</title>
        <authorList>
            <person name="Hasing T."/>
            <person name="Tang H."/>
            <person name="Brym M."/>
            <person name="Khazi F."/>
            <person name="Huang T."/>
            <person name="Chambers A.H."/>
        </authorList>
    </citation>
    <scope>NUCLEOTIDE SEQUENCE [LARGE SCALE GENOMIC DNA]</scope>
    <source>
        <tissue evidence="1">Leaf</tissue>
    </source>
</reference>
<name>A0A835R456_VANPL</name>
<gene>
    <name evidence="1" type="ORF">HPP92_010650</name>
</gene>
<organism evidence="1 2">
    <name type="scientific">Vanilla planifolia</name>
    <name type="common">Vanilla</name>
    <dbReference type="NCBI Taxonomy" id="51239"/>
    <lineage>
        <taxon>Eukaryota</taxon>
        <taxon>Viridiplantae</taxon>
        <taxon>Streptophyta</taxon>
        <taxon>Embryophyta</taxon>
        <taxon>Tracheophyta</taxon>
        <taxon>Spermatophyta</taxon>
        <taxon>Magnoliopsida</taxon>
        <taxon>Liliopsida</taxon>
        <taxon>Asparagales</taxon>
        <taxon>Orchidaceae</taxon>
        <taxon>Vanilloideae</taxon>
        <taxon>Vanilleae</taxon>
        <taxon>Vanilla</taxon>
    </lineage>
</organism>
<dbReference type="Proteomes" id="UP000636800">
    <property type="component" value="Chromosome 5"/>
</dbReference>
<comment type="caution">
    <text evidence="1">The sequence shown here is derived from an EMBL/GenBank/DDBJ whole genome shotgun (WGS) entry which is preliminary data.</text>
</comment>
<protein>
    <submittedName>
        <fullName evidence="1">Uncharacterized protein</fullName>
    </submittedName>
</protein>
<keyword evidence="2" id="KW-1185">Reference proteome</keyword>